<dbReference type="RefSeq" id="WP_123861578.1">
    <property type="nucleotide sequence ID" value="NZ_CP033930.1"/>
</dbReference>
<accession>A0AAD1DVU8</accession>
<proteinExistence type="predicted"/>
<evidence type="ECO:0000313" key="2">
    <source>
        <dbReference type="Proteomes" id="UP000269015"/>
    </source>
</evidence>
<dbReference type="EMBL" id="CP033930">
    <property type="protein sequence ID" value="AZB17607.1"/>
    <property type="molecule type" value="Genomic_DNA"/>
</dbReference>
<reference evidence="1 2" key="1">
    <citation type="submission" date="2018-11" db="EMBL/GenBank/DDBJ databases">
        <title>Proposal to divide the Flavobacteriaceae and reorganize its genera based on Amino Acid Identity values calculated from whole genome sequences.</title>
        <authorList>
            <person name="Nicholson A.C."/>
            <person name="Gulvik C.A."/>
            <person name="Whitney A.M."/>
            <person name="Humrighouse B.W."/>
            <person name="Bell M."/>
            <person name="Holmes B."/>
            <person name="Steigerwalt A.G."/>
            <person name="Villarma A."/>
            <person name="Sheth M."/>
            <person name="Batra D."/>
            <person name="Pryor J."/>
            <person name="Bernardet J.-F."/>
            <person name="Hugo C."/>
            <person name="Kampfer P."/>
            <person name="Newman J."/>
            <person name="McQuiston J.R."/>
        </authorList>
    </citation>
    <scope>NUCLEOTIDE SEQUENCE [LARGE SCALE GENOMIC DNA]</scope>
    <source>
        <strain evidence="1 2">H5559</strain>
    </source>
</reference>
<evidence type="ECO:0000313" key="1">
    <source>
        <dbReference type="EMBL" id="AZB17607.1"/>
    </source>
</evidence>
<organism evidence="1 2">
    <name type="scientific">Chryseobacterium indologenes</name>
    <name type="common">Flavobacterium indologenes</name>
    <dbReference type="NCBI Taxonomy" id="253"/>
    <lineage>
        <taxon>Bacteria</taxon>
        <taxon>Pseudomonadati</taxon>
        <taxon>Bacteroidota</taxon>
        <taxon>Flavobacteriia</taxon>
        <taxon>Flavobacteriales</taxon>
        <taxon>Weeksellaceae</taxon>
        <taxon>Chryseobacterium group</taxon>
        <taxon>Chryseobacterium</taxon>
    </lineage>
</organism>
<dbReference type="Proteomes" id="UP000269015">
    <property type="component" value="Chromosome"/>
</dbReference>
<gene>
    <name evidence="1" type="ORF">EG352_07415</name>
</gene>
<name>A0AAD1DVU8_CHRID</name>
<sequence>MKKILQTVYSYKNIEVTDAYTGKKEIAQYHLIFGIRFRIKYKRIDSFSTLKTSSNEIGGTLLKSAHKVASV</sequence>
<dbReference type="AlphaFoldDB" id="A0AAD1DVU8"/>
<protein>
    <submittedName>
        <fullName evidence="1">Uncharacterized protein</fullName>
    </submittedName>
</protein>